<evidence type="ECO:0000256" key="2">
    <source>
        <dbReference type="ARBA" id="ARBA00022603"/>
    </source>
</evidence>
<keyword evidence="2 9" id="KW-0489">Methyltransferase</keyword>
<dbReference type="EMBL" id="JABEPQ010000004">
    <property type="protein sequence ID" value="NNM47739.1"/>
    <property type="molecule type" value="Genomic_DNA"/>
</dbReference>
<keyword evidence="4" id="KW-0949">S-adenosyl-L-methionine</keyword>
<evidence type="ECO:0000313" key="9">
    <source>
        <dbReference type="EMBL" id="NNM47739.1"/>
    </source>
</evidence>
<dbReference type="GO" id="GO:0009307">
    <property type="term" value="P:DNA restriction-modification system"/>
    <property type="evidence" value="ECO:0007669"/>
    <property type="project" value="UniProtKB-KW"/>
</dbReference>
<dbReference type="InterPro" id="IPR022749">
    <property type="entry name" value="D12N6_MeTrfase_N"/>
</dbReference>
<dbReference type="Gene3D" id="3.40.50.150">
    <property type="entry name" value="Vaccinia Virus protein VP39"/>
    <property type="match status" value="1"/>
</dbReference>
<proteinExistence type="predicted"/>
<dbReference type="AlphaFoldDB" id="A0A849HKU3"/>
<keyword evidence="10" id="KW-1185">Reference proteome</keyword>
<dbReference type="InterPro" id="IPR051537">
    <property type="entry name" value="DNA_Adenine_Mtase"/>
</dbReference>
<dbReference type="PANTHER" id="PTHR42933">
    <property type="entry name" value="SLR6095 PROTEIN"/>
    <property type="match status" value="1"/>
</dbReference>
<evidence type="ECO:0000256" key="3">
    <source>
        <dbReference type="ARBA" id="ARBA00022679"/>
    </source>
</evidence>
<dbReference type="Pfam" id="PF02384">
    <property type="entry name" value="N6_Mtase"/>
    <property type="match status" value="1"/>
</dbReference>
<dbReference type="CDD" id="cd02440">
    <property type="entry name" value="AdoMet_MTases"/>
    <property type="match status" value="1"/>
</dbReference>
<dbReference type="RefSeq" id="WP_171244847.1">
    <property type="nucleotide sequence ID" value="NZ_JABEPQ010000004.1"/>
</dbReference>
<feature type="domain" description="DNA methylase adenine-specific" evidence="7">
    <location>
        <begin position="153"/>
        <end position="449"/>
    </location>
</feature>
<dbReference type="InterPro" id="IPR029063">
    <property type="entry name" value="SAM-dependent_MTases_sf"/>
</dbReference>
<dbReference type="GO" id="GO:0009007">
    <property type="term" value="F:site-specific DNA-methyltransferase (adenine-specific) activity"/>
    <property type="evidence" value="ECO:0007669"/>
    <property type="project" value="UniProtKB-EC"/>
</dbReference>
<feature type="domain" description="N6 adenine-specific DNA methyltransferase N-terminal" evidence="8">
    <location>
        <begin position="11"/>
        <end position="141"/>
    </location>
</feature>
<dbReference type="SUPFAM" id="SSF53335">
    <property type="entry name" value="S-adenosyl-L-methionine-dependent methyltransferases"/>
    <property type="match status" value="1"/>
</dbReference>
<dbReference type="Proteomes" id="UP000588586">
    <property type="component" value="Unassembled WGS sequence"/>
</dbReference>
<keyword evidence="5" id="KW-0680">Restriction system</keyword>
<dbReference type="GO" id="GO:0008170">
    <property type="term" value="F:N-methyltransferase activity"/>
    <property type="evidence" value="ECO:0007669"/>
    <property type="project" value="InterPro"/>
</dbReference>
<dbReference type="GO" id="GO:0032259">
    <property type="term" value="P:methylation"/>
    <property type="evidence" value="ECO:0007669"/>
    <property type="project" value="UniProtKB-KW"/>
</dbReference>
<evidence type="ECO:0000256" key="4">
    <source>
        <dbReference type="ARBA" id="ARBA00022691"/>
    </source>
</evidence>
<comment type="catalytic activity">
    <reaction evidence="6">
        <text>a 2'-deoxyadenosine in DNA + S-adenosyl-L-methionine = an N(6)-methyl-2'-deoxyadenosine in DNA + S-adenosyl-L-homocysteine + H(+)</text>
        <dbReference type="Rhea" id="RHEA:15197"/>
        <dbReference type="Rhea" id="RHEA-COMP:12418"/>
        <dbReference type="Rhea" id="RHEA-COMP:12419"/>
        <dbReference type="ChEBI" id="CHEBI:15378"/>
        <dbReference type="ChEBI" id="CHEBI:57856"/>
        <dbReference type="ChEBI" id="CHEBI:59789"/>
        <dbReference type="ChEBI" id="CHEBI:90615"/>
        <dbReference type="ChEBI" id="CHEBI:90616"/>
        <dbReference type="EC" id="2.1.1.72"/>
    </reaction>
</comment>
<name>A0A849HKU3_9MICO</name>
<dbReference type="InterPro" id="IPR003356">
    <property type="entry name" value="DNA_methylase_A-5"/>
</dbReference>
<keyword evidence="3 9" id="KW-0808">Transferase</keyword>
<evidence type="ECO:0000256" key="6">
    <source>
        <dbReference type="ARBA" id="ARBA00047942"/>
    </source>
</evidence>
<dbReference type="InterPro" id="IPR002052">
    <property type="entry name" value="DNA_methylase_N6_adenine_CS"/>
</dbReference>
<organism evidence="9 10">
    <name type="scientific">Knoellia koreensis</name>
    <dbReference type="NCBI Taxonomy" id="2730921"/>
    <lineage>
        <taxon>Bacteria</taxon>
        <taxon>Bacillati</taxon>
        <taxon>Actinomycetota</taxon>
        <taxon>Actinomycetes</taxon>
        <taxon>Micrococcales</taxon>
        <taxon>Intrasporangiaceae</taxon>
        <taxon>Knoellia</taxon>
    </lineage>
</organism>
<evidence type="ECO:0000259" key="8">
    <source>
        <dbReference type="Pfam" id="PF12161"/>
    </source>
</evidence>
<evidence type="ECO:0000259" key="7">
    <source>
        <dbReference type="Pfam" id="PF02384"/>
    </source>
</evidence>
<accession>A0A849HKU3</accession>
<evidence type="ECO:0000256" key="5">
    <source>
        <dbReference type="ARBA" id="ARBA00022747"/>
    </source>
</evidence>
<evidence type="ECO:0000313" key="10">
    <source>
        <dbReference type="Proteomes" id="UP000588586"/>
    </source>
</evidence>
<evidence type="ECO:0000256" key="1">
    <source>
        <dbReference type="ARBA" id="ARBA00011900"/>
    </source>
</evidence>
<comment type="caution">
    <text evidence="9">The sequence shown here is derived from an EMBL/GenBank/DDBJ whole genome shotgun (WGS) entry which is preliminary data.</text>
</comment>
<gene>
    <name evidence="9" type="ORF">HJG52_17240</name>
</gene>
<reference evidence="9 10" key="1">
    <citation type="submission" date="2020-04" db="EMBL/GenBank/DDBJ databases">
        <title>Knoellia sp. isolate from air conditioner.</title>
        <authorList>
            <person name="Chea S."/>
            <person name="Kim D.-U."/>
        </authorList>
    </citation>
    <scope>NUCLEOTIDE SEQUENCE [LARGE SCALE GENOMIC DNA]</scope>
    <source>
        <strain evidence="9 10">DB2414S</strain>
    </source>
</reference>
<dbReference type="Pfam" id="PF12161">
    <property type="entry name" value="HsdM_N"/>
    <property type="match status" value="1"/>
</dbReference>
<dbReference type="PANTHER" id="PTHR42933:SF3">
    <property type="entry name" value="TYPE I RESTRICTION ENZYME MJAVIII METHYLASE SUBUNIT"/>
    <property type="match status" value="1"/>
</dbReference>
<dbReference type="EC" id="2.1.1.72" evidence="1"/>
<sequence length="666" mass="73888">MTPIGFEDKVAFVWKVADKLRGTFKQHEYGSVMLPLLVLRRMDAVLAPTKQAVLDAAAGMTNIGEGQAALLKKKAGHRFYNTSPLTFPTLLSDDKALADNLRSYIRKLSPEAYAVMEAYDFDPKLERLDRAGLLYAVVADFADLDLRPSVVSNEAMGYIFEELLRKFSEMSNETAGEHYTPREVIRLIVNLLVSGKTAQELTDNPKPVRTVYDPAAGTGGMLMTALHHIKALNPAAIVNVYGQELNDETWAIAQSDLMMQDTAPERMRNGNTLTGDAFPLERFDYILANPPYGVDWKAYAAPIKDEPSKQGFHGRFGAGLPRISDGSFLFLQHMLSHMKPTGSRVGIVLSGSPLFSGQAGSGESQIRQWILENDWLEGIVALPDQMFYNTGISTYVWILTNDKADEDRGTVKLIDARELGTKMRKSLGDKRKELTSAAIETIAHLYGGARGEFADDPRVKVLTNETFGFQRITVERPMRRRWEVTAAALEALASSKAWEKWGYVDSPGHIYGGWVGRTYASEKDLLAELTENMGGGVPMAVIKELLKACAIADPEAPTVKGRGGKVEPDPDLRDQESIPLPEGWFALGEEERAKALVETAEAHLENEIRPFVTDAWIDHTKTKVGFEIPFTRQFYVYTPPRPVDEIATEIKALEAQIQQWMSGLGL</sequence>
<protein>
    <recommendedName>
        <fullName evidence="1">site-specific DNA-methyltransferase (adenine-specific)</fullName>
        <ecNumber evidence="1">2.1.1.72</ecNumber>
    </recommendedName>
</protein>
<dbReference type="PRINTS" id="PR00507">
    <property type="entry name" value="N12N6MTFRASE"/>
</dbReference>
<dbReference type="GO" id="GO:0003677">
    <property type="term" value="F:DNA binding"/>
    <property type="evidence" value="ECO:0007669"/>
    <property type="project" value="InterPro"/>
</dbReference>
<dbReference type="PROSITE" id="PS00092">
    <property type="entry name" value="N6_MTASE"/>
    <property type="match status" value="1"/>
</dbReference>